<evidence type="ECO:0000313" key="2">
    <source>
        <dbReference type="Proteomes" id="UP001371456"/>
    </source>
</evidence>
<comment type="caution">
    <text evidence="1">The sequence shown here is derived from an EMBL/GenBank/DDBJ whole genome shotgun (WGS) entry which is preliminary data.</text>
</comment>
<evidence type="ECO:0000313" key="1">
    <source>
        <dbReference type="EMBL" id="KAK6791404.1"/>
    </source>
</evidence>
<accession>A0AAN8TR18</accession>
<name>A0AAN8TR18_SOLBU</name>
<proteinExistence type="predicted"/>
<reference evidence="1 2" key="1">
    <citation type="submission" date="2024-02" db="EMBL/GenBank/DDBJ databases">
        <title>de novo genome assembly of Solanum bulbocastanum strain 11H21.</title>
        <authorList>
            <person name="Hosaka A.J."/>
        </authorList>
    </citation>
    <scope>NUCLEOTIDE SEQUENCE [LARGE SCALE GENOMIC DNA]</scope>
    <source>
        <tissue evidence="1">Young leaves</tissue>
    </source>
</reference>
<protein>
    <submittedName>
        <fullName evidence="1">Uncharacterized protein</fullName>
    </submittedName>
</protein>
<gene>
    <name evidence="1" type="ORF">RDI58_010485</name>
</gene>
<organism evidence="1 2">
    <name type="scientific">Solanum bulbocastanum</name>
    <name type="common">Wild potato</name>
    <dbReference type="NCBI Taxonomy" id="147425"/>
    <lineage>
        <taxon>Eukaryota</taxon>
        <taxon>Viridiplantae</taxon>
        <taxon>Streptophyta</taxon>
        <taxon>Embryophyta</taxon>
        <taxon>Tracheophyta</taxon>
        <taxon>Spermatophyta</taxon>
        <taxon>Magnoliopsida</taxon>
        <taxon>eudicotyledons</taxon>
        <taxon>Gunneridae</taxon>
        <taxon>Pentapetalae</taxon>
        <taxon>asterids</taxon>
        <taxon>lamiids</taxon>
        <taxon>Solanales</taxon>
        <taxon>Solanaceae</taxon>
        <taxon>Solanoideae</taxon>
        <taxon>Solaneae</taxon>
        <taxon>Solanum</taxon>
    </lineage>
</organism>
<keyword evidence="2" id="KW-1185">Reference proteome</keyword>
<dbReference type="EMBL" id="JBANQN010000004">
    <property type="protein sequence ID" value="KAK6791404.1"/>
    <property type="molecule type" value="Genomic_DNA"/>
</dbReference>
<dbReference type="Proteomes" id="UP001371456">
    <property type="component" value="Unassembled WGS sequence"/>
</dbReference>
<sequence>MSIIRIKEQVT</sequence>